<reference evidence="5 6" key="1">
    <citation type="submission" date="2018-08" db="EMBL/GenBank/DDBJ databases">
        <title>Genomic Encyclopedia of Archaeal and Bacterial Type Strains, Phase II (KMG-II): from individual species to whole genera.</title>
        <authorList>
            <person name="Goeker M."/>
        </authorList>
    </citation>
    <scope>NUCLEOTIDE SEQUENCE [LARGE SCALE GENOMIC DNA]</scope>
    <source>
        <strain evidence="5 6">DSM 5002</strain>
    </source>
</reference>
<feature type="binding site" evidence="2">
    <location>
        <position position="42"/>
    </location>
    <ligand>
        <name>Mg(2+)</name>
        <dbReference type="ChEBI" id="CHEBI:18420"/>
        <label>4</label>
    </ligand>
</feature>
<dbReference type="GO" id="GO:0009228">
    <property type="term" value="P:thiamine biosynthetic process"/>
    <property type="evidence" value="ECO:0007669"/>
    <property type="project" value="UniProtKB-KW"/>
</dbReference>
<dbReference type="PANTHER" id="PTHR30270">
    <property type="entry name" value="THIAMINE-MONOPHOSPHATE KINASE"/>
    <property type="match status" value="1"/>
</dbReference>
<dbReference type="Pfam" id="PF02769">
    <property type="entry name" value="AIRS_C"/>
    <property type="match status" value="1"/>
</dbReference>
<dbReference type="NCBIfam" id="TIGR01379">
    <property type="entry name" value="thiL"/>
    <property type="match status" value="1"/>
</dbReference>
<organism evidence="5 6">
    <name type="scientific">Dichotomicrobium thermohalophilum</name>
    <dbReference type="NCBI Taxonomy" id="933063"/>
    <lineage>
        <taxon>Bacteria</taxon>
        <taxon>Pseudomonadati</taxon>
        <taxon>Pseudomonadota</taxon>
        <taxon>Alphaproteobacteria</taxon>
        <taxon>Hyphomicrobiales</taxon>
        <taxon>Hyphomicrobiaceae</taxon>
        <taxon>Dichotomicrobium</taxon>
    </lineage>
</organism>
<accession>A0A397Q2B4</accession>
<feature type="binding site" evidence="2">
    <location>
        <position position="218"/>
    </location>
    <ligand>
        <name>ATP</name>
        <dbReference type="ChEBI" id="CHEBI:30616"/>
    </ligand>
</feature>
<comment type="similarity">
    <text evidence="2">Belongs to the thiamine-monophosphate kinase family.</text>
</comment>
<dbReference type="AlphaFoldDB" id="A0A397Q2B4"/>
<dbReference type="EC" id="2.7.4.16" evidence="2"/>
<comment type="caution">
    <text evidence="2">Lacks conserved residue(s) required for the propagation of feature annotation.</text>
</comment>
<feature type="binding site" evidence="2">
    <location>
        <position position="219"/>
    </location>
    <ligand>
        <name>Mg(2+)</name>
        <dbReference type="ChEBI" id="CHEBI:18420"/>
        <label>5</label>
    </ligand>
</feature>
<dbReference type="SUPFAM" id="SSF55326">
    <property type="entry name" value="PurM N-terminal domain-like"/>
    <property type="match status" value="1"/>
</dbReference>
<feature type="binding site" evidence="2">
    <location>
        <position position="72"/>
    </location>
    <ligand>
        <name>Mg(2+)</name>
        <dbReference type="ChEBI" id="CHEBI:18420"/>
        <label>3</label>
    </ligand>
</feature>
<name>A0A397Q2B4_9HYPH</name>
<evidence type="ECO:0000256" key="1">
    <source>
        <dbReference type="ARBA" id="ARBA00022977"/>
    </source>
</evidence>
<feature type="binding site" evidence="2">
    <location>
        <position position="72"/>
    </location>
    <ligand>
        <name>Mg(2+)</name>
        <dbReference type="ChEBI" id="CHEBI:18420"/>
        <label>4</label>
    </ligand>
</feature>
<keyword evidence="2 5" id="KW-0418">Kinase</keyword>
<feature type="domain" description="PurM-like N-terminal" evidence="3">
    <location>
        <begin position="26"/>
        <end position="138"/>
    </location>
</feature>
<evidence type="ECO:0000259" key="3">
    <source>
        <dbReference type="Pfam" id="PF00586"/>
    </source>
</evidence>
<keyword evidence="2" id="KW-0808">Transferase</keyword>
<evidence type="ECO:0000259" key="4">
    <source>
        <dbReference type="Pfam" id="PF02769"/>
    </source>
</evidence>
<dbReference type="GO" id="GO:0009229">
    <property type="term" value="P:thiamine diphosphate biosynthetic process"/>
    <property type="evidence" value="ECO:0007669"/>
    <property type="project" value="UniProtKB-UniRule"/>
</dbReference>
<feature type="binding site" evidence="2">
    <location>
        <position position="268"/>
    </location>
    <ligand>
        <name>substrate</name>
    </ligand>
</feature>
<protein>
    <recommendedName>
        <fullName evidence="2">Thiamine-monophosphate kinase</fullName>
        <shortName evidence="2">TMP kinase</shortName>
        <shortName evidence="2">Thiamine-phosphate kinase</shortName>
        <ecNumber evidence="2">2.7.4.16</ecNumber>
    </recommendedName>
</protein>
<dbReference type="SUPFAM" id="SSF56042">
    <property type="entry name" value="PurM C-terminal domain-like"/>
    <property type="match status" value="1"/>
</dbReference>
<dbReference type="InterPro" id="IPR036676">
    <property type="entry name" value="PurM-like_C_sf"/>
</dbReference>
<dbReference type="EMBL" id="QXDF01000001">
    <property type="protein sequence ID" value="RIA55198.1"/>
    <property type="molecule type" value="Genomic_DNA"/>
</dbReference>
<feature type="binding site" evidence="2">
    <location>
        <position position="44"/>
    </location>
    <ligand>
        <name>Mg(2+)</name>
        <dbReference type="ChEBI" id="CHEBI:18420"/>
        <label>2</label>
    </ligand>
</feature>
<evidence type="ECO:0000313" key="6">
    <source>
        <dbReference type="Proteomes" id="UP000266273"/>
    </source>
</evidence>
<keyword evidence="2" id="KW-0479">Metal-binding</keyword>
<proteinExistence type="inferred from homology"/>
<dbReference type="PIRSF" id="PIRSF005303">
    <property type="entry name" value="Thiam_monoph_kin"/>
    <property type="match status" value="1"/>
</dbReference>
<dbReference type="GO" id="GO:0005524">
    <property type="term" value="F:ATP binding"/>
    <property type="evidence" value="ECO:0007669"/>
    <property type="project" value="UniProtKB-UniRule"/>
</dbReference>
<comment type="function">
    <text evidence="2">Catalyzes the ATP-dependent phosphorylation of thiamine-monophosphate (TMP) to form thiamine-pyrophosphate (TPP), the active form of vitamin B1.</text>
</comment>
<dbReference type="RefSeq" id="WP_119060135.1">
    <property type="nucleotide sequence ID" value="NZ_QXDF01000001.1"/>
</dbReference>
<keyword evidence="1 2" id="KW-0784">Thiamine biosynthesis</keyword>
<feature type="binding site" evidence="2">
    <location>
        <position position="120"/>
    </location>
    <ligand>
        <name>Mg(2+)</name>
        <dbReference type="ChEBI" id="CHEBI:18420"/>
        <label>1</label>
    </ligand>
</feature>
<comment type="pathway">
    <text evidence="2">Cofactor biosynthesis; thiamine diphosphate biosynthesis; thiamine diphosphate from thiamine phosphate: step 1/1.</text>
</comment>
<dbReference type="InterPro" id="IPR036921">
    <property type="entry name" value="PurM-like_N_sf"/>
</dbReference>
<feature type="binding site" evidence="2">
    <location>
        <position position="72"/>
    </location>
    <ligand>
        <name>Mg(2+)</name>
        <dbReference type="ChEBI" id="CHEBI:18420"/>
        <label>2</label>
    </ligand>
</feature>
<dbReference type="CDD" id="cd02194">
    <property type="entry name" value="ThiL"/>
    <property type="match status" value="1"/>
</dbReference>
<comment type="catalytic activity">
    <reaction evidence="2">
        <text>thiamine phosphate + ATP = thiamine diphosphate + ADP</text>
        <dbReference type="Rhea" id="RHEA:15913"/>
        <dbReference type="ChEBI" id="CHEBI:30616"/>
        <dbReference type="ChEBI" id="CHEBI:37575"/>
        <dbReference type="ChEBI" id="CHEBI:58937"/>
        <dbReference type="ChEBI" id="CHEBI:456216"/>
        <dbReference type="EC" id="2.7.4.16"/>
    </reaction>
</comment>
<keyword evidence="6" id="KW-1185">Reference proteome</keyword>
<dbReference type="GO" id="GO:0000287">
    <property type="term" value="F:magnesium ion binding"/>
    <property type="evidence" value="ECO:0007669"/>
    <property type="project" value="UniProtKB-UniRule"/>
</dbReference>
<dbReference type="PANTHER" id="PTHR30270:SF0">
    <property type="entry name" value="THIAMINE-MONOPHOSPHATE KINASE"/>
    <property type="match status" value="1"/>
</dbReference>
<feature type="binding site" evidence="2">
    <location>
        <position position="27"/>
    </location>
    <ligand>
        <name>Mg(2+)</name>
        <dbReference type="ChEBI" id="CHEBI:18420"/>
        <label>4</label>
    </ligand>
</feature>
<dbReference type="InterPro" id="IPR006283">
    <property type="entry name" value="ThiL-like"/>
</dbReference>
<dbReference type="HAMAP" id="MF_02128">
    <property type="entry name" value="TMP_kinase"/>
    <property type="match status" value="1"/>
</dbReference>
<keyword evidence="2" id="KW-0067">ATP-binding</keyword>
<keyword evidence="2" id="KW-0460">Magnesium</keyword>
<feature type="binding site" evidence="2">
    <location>
        <position position="44"/>
    </location>
    <ligand>
        <name>Mg(2+)</name>
        <dbReference type="ChEBI" id="CHEBI:18420"/>
        <label>1</label>
    </ligand>
</feature>
<sequence length="334" mass="34775">MDEEDIIRTYFAPLAAGLPGAFDLKDDAAALAPPPDTDLVVTTDALVAGVHFLPDDPPADVAAKALGVNLSDLAGKGADPLAYTLSVSLPTPPSANWLAGFRDGLAALQEAHGIQLIGGDTTCSPTAVMLSIAAFGTVPAGRMVRRSTARVGDLLYASGTIGDAALGLYVATKDKRTDKWGLDLEAQNDLLSRYRRPQPRTNLARVVRDFATAGLDISDGLVIDAARLCRTSGVSTTMRVENVPLSRAARDCLHADPDCLETILTGGDDYELLFTVPPQRVDALCGAAEAAGTPVHCVGEITGPATQQEASPVTVIGNDGAPLHLAHSGYTHFA</sequence>
<feature type="binding site" evidence="2">
    <location>
        <position position="330"/>
    </location>
    <ligand>
        <name>substrate</name>
    </ligand>
</feature>
<evidence type="ECO:0000313" key="5">
    <source>
        <dbReference type="EMBL" id="RIA55198.1"/>
    </source>
</evidence>
<dbReference type="GO" id="GO:0009030">
    <property type="term" value="F:thiamine-phosphate kinase activity"/>
    <property type="evidence" value="ECO:0007669"/>
    <property type="project" value="UniProtKB-UniRule"/>
</dbReference>
<dbReference type="Pfam" id="PF00586">
    <property type="entry name" value="AIRS"/>
    <property type="match status" value="1"/>
</dbReference>
<comment type="miscellaneous">
    <text evidence="2">Reaction mechanism of ThiL seems to utilize a direct, inline transfer of the gamma-phosphate of ATP to TMP rather than a phosphorylated enzyme intermediate.</text>
</comment>
<dbReference type="OrthoDB" id="9802811at2"/>
<evidence type="ECO:0000256" key="2">
    <source>
        <dbReference type="HAMAP-Rule" id="MF_02128"/>
    </source>
</evidence>
<feature type="binding site" evidence="2">
    <location>
        <position position="51"/>
    </location>
    <ligand>
        <name>substrate</name>
    </ligand>
</feature>
<keyword evidence="2" id="KW-0547">Nucleotide-binding</keyword>
<dbReference type="InterPro" id="IPR016188">
    <property type="entry name" value="PurM-like_N"/>
</dbReference>
<comment type="caution">
    <text evidence="5">The sequence shown here is derived from an EMBL/GenBank/DDBJ whole genome shotgun (WGS) entry which is preliminary data.</text>
</comment>
<feature type="domain" description="PurM-like C-terminal" evidence="4">
    <location>
        <begin position="150"/>
        <end position="303"/>
    </location>
</feature>
<feature type="binding site" evidence="2">
    <location>
        <begin position="119"/>
        <end position="120"/>
    </location>
    <ligand>
        <name>ATP</name>
        <dbReference type="ChEBI" id="CHEBI:30616"/>
    </ligand>
</feature>
<dbReference type="Gene3D" id="3.90.650.10">
    <property type="entry name" value="PurM-like C-terminal domain"/>
    <property type="match status" value="1"/>
</dbReference>
<dbReference type="UniPathway" id="UPA00060">
    <property type="reaction ID" value="UER00142"/>
</dbReference>
<feature type="binding site" evidence="2">
    <location>
        <position position="43"/>
    </location>
    <ligand>
        <name>Mg(2+)</name>
        <dbReference type="ChEBI" id="CHEBI:18420"/>
        <label>1</label>
    </ligand>
</feature>
<dbReference type="InterPro" id="IPR010918">
    <property type="entry name" value="PurM-like_C_dom"/>
</dbReference>
<feature type="binding site" evidence="2">
    <location>
        <position position="216"/>
    </location>
    <ligand>
        <name>Mg(2+)</name>
        <dbReference type="ChEBI" id="CHEBI:18420"/>
        <label>3</label>
    </ligand>
</feature>
<feature type="binding site" evidence="2">
    <location>
        <position position="146"/>
    </location>
    <ligand>
        <name>ATP</name>
        <dbReference type="ChEBI" id="CHEBI:30616"/>
    </ligand>
</feature>
<gene>
    <name evidence="2" type="primary">thiL</name>
    <name evidence="5" type="ORF">BXY53_0252</name>
</gene>
<dbReference type="Gene3D" id="3.30.1330.10">
    <property type="entry name" value="PurM-like, N-terminal domain"/>
    <property type="match status" value="1"/>
</dbReference>
<dbReference type="Proteomes" id="UP000266273">
    <property type="component" value="Unassembled WGS sequence"/>
</dbReference>
<feature type="binding site" evidence="2">
    <location>
        <position position="27"/>
    </location>
    <ligand>
        <name>Mg(2+)</name>
        <dbReference type="ChEBI" id="CHEBI:18420"/>
        <label>3</label>
    </ligand>
</feature>